<evidence type="ECO:0000256" key="6">
    <source>
        <dbReference type="SAM" id="MobiDB-lite"/>
    </source>
</evidence>
<dbReference type="Gene3D" id="2.30.30.790">
    <property type="match status" value="1"/>
</dbReference>
<feature type="coiled-coil region" evidence="5">
    <location>
        <begin position="35"/>
        <end position="62"/>
    </location>
</feature>
<accession>A0A0G1JFM1</accession>
<dbReference type="GO" id="GO:0006412">
    <property type="term" value="P:translation"/>
    <property type="evidence" value="ECO:0007669"/>
    <property type="project" value="InterPro"/>
</dbReference>
<proteinExistence type="inferred from homology"/>
<dbReference type="SUPFAM" id="SSF50104">
    <property type="entry name" value="Translation proteins SH3-like domain"/>
    <property type="match status" value="1"/>
</dbReference>
<keyword evidence="5" id="KW-0175">Coiled coil</keyword>
<dbReference type="InterPro" id="IPR038657">
    <property type="entry name" value="Ribosomal_bL19_sf"/>
</dbReference>
<dbReference type="PRINTS" id="PR00061">
    <property type="entry name" value="RIBOSOMALL19"/>
</dbReference>
<evidence type="ECO:0000256" key="4">
    <source>
        <dbReference type="RuleBase" id="RU000559"/>
    </source>
</evidence>
<dbReference type="Pfam" id="PF01245">
    <property type="entry name" value="Ribosomal_L19"/>
    <property type="match status" value="1"/>
</dbReference>
<gene>
    <name evidence="7" type="ORF">UW63_C0025G0008</name>
</gene>
<evidence type="ECO:0000256" key="5">
    <source>
        <dbReference type="SAM" id="Coils"/>
    </source>
</evidence>
<dbReference type="InterPro" id="IPR008991">
    <property type="entry name" value="Translation_prot_SH3-like_sf"/>
</dbReference>
<keyword evidence="3 4" id="KW-0687">Ribonucleoprotein</keyword>
<evidence type="ECO:0000256" key="1">
    <source>
        <dbReference type="ARBA" id="ARBA00005781"/>
    </source>
</evidence>
<comment type="similarity">
    <text evidence="1 4">Belongs to the bacterial ribosomal protein bL19 family.</text>
</comment>
<keyword evidence="2 7" id="KW-0689">Ribosomal protein</keyword>
<evidence type="ECO:0000256" key="2">
    <source>
        <dbReference type="ARBA" id="ARBA00022980"/>
    </source>
</evidence>
<dbReference type="PANTHER" id="PTHR15680:SF9">
    <property type="entry name" value="LARGE RIBOSOMAL SUBUNIT PROTEIN BL19M"/>
    <property type="match status" value="1"/>
</dbReference>
<dbReference type="GO" id="GO:0003735">
    <property type="term" value="F:structural constituent of ribosome"/>
    <property type="evidence" value="ECO:0007669"/>
    <property type="project" value="InterPro"/>
</dbReference>
<evidence type="ECO:0000313" key="8">
    <source>
        <dbReference type="Proteomes" id="UP000034154"/>
    </source>
</evidence>
<dbReference type="InterPro" id="IPR001857">
    <property type="entry name" value="Ribosomal_bL19"/>
</dbReference>
<organism evidence="7 8">
    <name type="scientific">Candidatus Uhrbacteria bacterium GW2011_GWF2_44_350</name>
    <dbReference type="NCBI Taxonomy" id="1619000"/>
    <lineage>
        <taxon>Bacteria</taxon>
        <taxon>Candidatus Uhriibacteriota</taxon>
    </lineage>
</organism>
<reference evidence="7 8" key="1">
    <citation type="journal article" date="2015" name="Nature">
        <title>rRNA introns, odd ribosomes, and small enigmatic genomes across a large radiation of phyla.</title>
        <authorList>
            <person name="Brown C.T."/>
            <person name="Hug L.A."/>
            <person name="Thomas B.C."/>
            <person name="Sharon I."/>
            <person name="Castelle C.J."/>
            <person name="Singh A."/>
            <person name="Wilkins M.J."/>
            <person name="Williams K.H."/>
            <person name="Banfield J.F."/>
        </authorList>
    </citation>
    <scope>NUCLEOTIDE SEQUENCE [LARGE SCALE GENOMIC DNA]</scope>
</reference>
<feature type="region of interest" description="Disordered" evidence="6">
    <location>
        <begin position="1"/>
        <end position="27"/>
    </location>
</feature>
<dbReference type="GO" id="GO:0022625">
    <property type="term" value="C:cytosolic large ribosomal subunit"/>
    <property type="evidence" value="ECO:0007669"/>
    <property type="project" value="TreeGrafter"/>
</dbReference>
<name>A0A0G1JFM1_9BACT</name>
<dbReference type="EMBL" id="LCJB01000025">
    <property type="protein sequence ID" value="KKT70461.1"/>
    <property type="molecule type" value="Genomic_DNA"/>
</dbReference>
<dbReference type="PANTHER" id="PTHR15680">
    <property type="entry name" value="RIBOSOMAL PROTEIN L19"/>
    <property type="match status" value="1"/>
</dbReference>
<sequence length="170" mass="19578">MSDENKTPVTTDETVVEETSIESETPATEEIVEVLEEPEEKINEEEAKIEAVEEKLPGTEIRTADIKPGMTIRVHERIKDFNAKGEERERIQIYQGMVIGMRGSDVSKTMTIRRTHKGYSSEKIFPLSSPVVAKIELVKTAKVRRAKLSYLQNLRRRFKRKFKETRAELN</sequence>
<comment type="function">
    <text evidence="4">This protein is located at the 30S-50S ribosomal subunit interface and may play a role in the structure and function of the aminoacyl-tRNA binding site.</text>
</comment>
<evidence type="ECO:0000256" key="3">
    <source>
        <dbReference type="ARBA" id="ARBA00023274"/>
    </source>
</evidence>
<evidence type="ECO:0000313" key="7">
    <source>
        <dbReference type="EMBL" id="KKT70461.1"/>
    </source>
</evidence>
<comment type="caution">
    <text evidence="7">The sequence shown here is derived from an EMBL/GenBank/DDBJ whole genome shotgun (WGS) entry which is preliminary data.</text>
</comment>
<protein>
    <recommendedName>
        <fullName evidence="4">50S ribosomal protein L19</fullName>
    </recommendedName>
</protein>
<dbReference type="Proteomes" id="UP000034154">
    <property type="component" value="Unassembled WGS sequence"/>
</dbReference>
<dbReference type="AlphaFoldDB" id="A0A0G1JFM1"/>